<evidence type="ECO:0000259" key="2">
    <source>
        <dbReference type="PROSITE" id="PS51704"/>
    </source>
</evidence>
<dbReference type="PROSITE" id="PS51704">
    <property type="entry name" value="GP_PDE"/>
    <property type="match status" value="1"/>
</dbReference>
<accession>A0A3M8P9B6</accession>
<dbReference type="InterPro" id="IPR030395">
    <property type="entry name" value="GP_PDE_dom"/>
</dbReference>
<protein>
    <submittedName>
        <fullName evidence="3">Glycerophosphodiester phosphodiesterase</fullName>
    </submittedName>
</protein>
<dbReference type="GO" id="GO:0008081">
    <property type="term" value="F:phosphoric diester hydrolase activity"/>
    <property type="evidence" value="ECO:0007669"/>
    <property type="project" value="InterPro"/>
</dbReference>
<proteinExistence type="predicted"/>
<gene>
    <name evidence="3" type="ORF">EEX84_07735</name>
</gene>
<name>A0A3M8P9B6_9BACL</name>
<dbReference type="GO" id="GO:0006629">
    <property type="term" value="P:lipid metabolic process"/>
    <property type="evidence" value="ECO:0007669"/>
    <property type="project" value="InterPro"/>
</dbReference>
<dbReference type="Proteomes" id="UP000275473">
    <property type="component" value="Unassembled WGS sequence"/>
</dbReference>
<dbReference type="OrthoDB" id="384721at2"/>
<evidence type="ECO:0000256" key="1">
    <source>
        <dbReference type="SAM" id="Coils"/>
    </source>
</evidence>
<evidence type="ECO:0000313" key="3">
    <source>
        <dbReference type="EMBL" id="RNF39850.1"/>
    </source>
</evidence>
<dbReference type="Pfam" id="PF03009">
    <property type="entry name" value="GDPD"/>
    <property type="match status" value="1"/>
</dbReference>
<dbReference type="SUPFAM" id="SSF51695">
    <property type="entry name" value="PLC-like phosphodiesterases"/>
    <property type="match status" value="1"/>
</dbReference>
<keyword evidence="1" id="KW-0175">Coiled coil</keyword>
<feature type="domain" description="GP-PDE" evidence="2">
    <location>
        <begin position="2"/>
        <end position="237"/>
    </location>
</feature>
<dbReference type="EMBL" id="RIAX01000004">
    <property type="protein sequence ID" value="RNF39850.1"/>
    <property type="molecule type" value="Genomic_DNA"/>
</dbReference>
<comment type="caution">
    <text evidence="3">The sequence shown here is derived from an EMBL/GenBank/DDBJ whole genome shotgun (WGS) entry which is preliminary data.</text>
</comment>
<keyword evidence="4" id="KW-1185">Reference proteome</keyword>
<dbReference type="RefSeq" id="WP_123165045.1">
    <property type="nucleotide sequence ID" value="NZ_RIAX01000004.1"/>
</dbReference>
<feature type="coiled-coil region" evidence="1">
    <location>
        <begin position="103"/>
        <end position="130"/>
    </location>
</feature>
<organism evidence="3 4">
    <name type="scientific">Planococcus salinus</name>
    <dbReference type="NCBI Taxonomy" id="1848460"/>
    <lineage>
        <taxon>Bacteria</taxon>
        <taxon>Bacillati</taxon>
        <taxon>Bacillota</taxon>
        <taxon>Bacilli</taxon>
        <taxon>Bacillales</taxon>
        <taxon>Caryophanaceae</taxon>
        <taxon>Planococcus</taxon>
    </lineage>
</organism>
<dbReference type="AlphaFoldDB" id="A0A3M8P9B6"/>
<dbReference type="Gene3D" id="3.20.20.190">
    <property type="entry name" value="Phosphatidylinositol (PI) phosphodiesterase"/>
    <property type="match status" value="1"/>
</dbReference>
<dbReference type="PANTHER" id="PTHR46211:SF14">
    <property type="entry name" value="GLYCEROPHOSPHODIESTER PHOSPHODIESTERASE"/>
    <property type="match status" value="1"/>
</dbReference>
<reference evidence="3 4" key="1">
    <citation type="journal article" date="2018" name="Int. J. Syst. Evol. Microbiol.">
        <title>Planococcus salinus sp. nov., a moderately halophilic bacterium isolated from a saline-alkali soil.</title>
        <authorList>
            <person name="Gan L."/>
        </authorList>
    </citation>
    <scope>NUCLEOTIDE SEQUENCE [LARGE SCALE GENOMIC DNA]</scope>
    <source>
        <strain evidence="3 4">LCB217</strain>
    </source>
</reference>
<sequence>MRELIAHRGWSGKAPENTLSAIKLALEEPNIDCIEIDVHLTRDGIPVVIHDYKVDRTTDGSGYVKDMTAADIKALDAGSWFKPAFTGEKVPLLEEVLALTGGRKKLLIELKQAAGMYEGLEERVIELIRKFGVEAQCSLISFDHKSLLACMKFSPIVKRTLVISGSPLLLIDQVNEIGASAVSMNHHFVDQEMVASLNSNGIGIVVWTVDQKAEAERVLELDGAIALTTNHPERLWV</sequence>
<evidence type="ECO:0000313" key="4">
    <source>
        <dbReference type="Proteomes" id="UP000275473"/>
    </source>
</evidence>
<dbReference type="InterPro" id="IPR017946">
    <property type="entry name" value="PLC-like_Pdiesterase_TIM-brl"/>
</dbReference>
<dbReference type="PANTHER" id="PTHR46211">
    <property type="entry name" value="GLYCEROPHOSPHORYL DIESTER PHOSPHODIESTERASE"/>
    <property type="match status" value="1"/>
</dbReference>